<comment type="caution">
    <text evidence="1">The sequence shown here is derived from an EMBL/GenBank/DDBJ whole genome shotgun (WGS) entry which is preliminary data.</text>
</comment>
<keyword evidence="2" id="KW-1185">Reference proteome</keyword>
<protein>
    <submittedName>
        <fullName evidence="1">Uncharacterized protein</fullName>
    </submittedName>
</protein>
<organism evidence="1 2">
    <name type="scientific">Blepharisma stoltei</name>
    <dbReference type="NCBI Taxonomy" id="1481888"/>
    <lineage>
        <taxon>Eukaryota</taxon>
        <taxon>Sar</taxon>
        <taxon>Alveolata</taxon>
        <taxon>Ciliophora</taxon>
        <taxon>Postciliodesmatophora</taxon>
        <taxon>Heterotrichea</taxon>
        <taxon>Heterotrichida</taxon>
        <taxon>Blepharismidae</taxon>
        <taxon>Blepharisma</taxon>
    </lineage>
</organism>
<name>A0AAU9IAP4_9CILI</name>
<evidence type="ECO:0000313" key="1">
    <source>
        <dbReference type="EMBL" id="CAG9310491.1"/>
    </source>
</evidence>
<reference evidence="1" key="1">
    <citation type="submission" date="2021-09" db="EMBL/GenBank/DDBJ databases">
        <authorList>
            <consortium name="AG Swart"/>
            <person name="Singh M."/>
            <person name="Singh A."/>
            <person name="Seah K."/>
            <person name="Emmerich C."/>
        </authorList>
    </citation>
    <scope>NUCLEOTIDE SEQUENCE</scope>
    <source>
        <strain evidence="1">ATCC30299</strain>
    </source>
</reference>
<dbReference type="AlphaFoldDB" id="A0AAU9IAP4"/>
<evidence type="ECO:0000313" key="2">
    <source>
        <dbReference type="Proteomes" id="UP001162131"/>
    </source>
</evidence>
<proteinExistence type="predicted"/>
<accession>A0AAU9IAP4</accession>
<dbReference type="EMBL" id="CAJZBQ010000002">
    <property type="protein sequence ID" value="CAG9310491.1"/>
    <property type="molecule type" value="Genomic_DNA"/>
</dbReference>
<gene>
    <name evidence="1" type="ORF">BSTOLATCC_MIC1335</name>
</gene>
<sequence>MWLKSFVFRLNRNFSQKYYIRPKTILDWSNINSPQDAIKLAKAKNAPVSQIAQSLRVISDKVKWDNLSAEDKKEFTSLSEKIQDSIANLTPQGVVDYCYWLNRTNAALPMESIMRLDTKVTEFVLEDALSLEQVCYLYNSLHSHGYYIYELEEYVTKIIEDFSTKLNPKEISLLIKGLKYKMTEKSKNLIDICNKRLENLDLEDFDDESLVNFVSSLEISIEKSKADKLKQQLELTNFSPIQIFQIAKKLVPLKVIGSGQVINMTNLLSLKKFMKITIKDLESLAPNQLFDILYSISSTDYPQSIQSLFDEILEMLDKNFSKEGYVVRFLKGNEINLYPTLMKHFKSIQGKIYEYLERPKAKEGGINRVIWSMIFYDADPKVWNNFFNKYLSDFTPSEIENAIKCCRCPFKPLSILLSNLENLNPKLVEYYAIYLAQADFTINDLNDYLSILNRLDPAEFSKSPESYLPFQIFWMILEKSNLSLISDLLTRVGSSLEKLSNAALLSESSQKVGILLAHANCITPSLADRFATILNPNDFSVMRAPLIIGLRTSKFFDKESYLTKIFERDIPFNSFATTLEKYWQWPEDYDSIAINAALERISKIQITDIYLLISMITHLSKLDNTKHQQLLSSIYAASEKPIEKYLSKLRMNDMINFANLSKIPSCYDILPLIRKNLENCPLYTTKYRDAFISKLAETGISDEKIMMTFCNKKQKISERYTYEVVTSMADLRFETEKWAQEYAEQMIDIVEKELIAFDDEYRTINWIYALIRLKKPLESMLRFAENYGVLKTNDIFFKKILLASYYNKDKIFKLSNASNEFDYFEHFGLQRPLMDFYKSLLEKHKIKYRESEFVNNVWVPFYIPSSEIAIWPVSKSVTLYRDKKLKGEFEMHKENIRKVNIKPILVPQSFNSTLDRQNIIGYLEQNGLNIIKGS</sequence>
<dbReference type="Proteomes" id="UP001162131">
    <property type="component" value="Unassembled WGS sequence"/>
</dbReference>